<reference evidence="4 5" key="1">
    <citation type="journal article" date="2018" name="IMA Fungus">
        <title>IMA Genome-F 9: Draft genome sequence of Annulohypoxylon stygium, Aspergillus mulundensis, Berkeleyomyces basicola (syn. Thielaviopsis basicola), Ceratocystis smalleyi, two Cercospora beticola strains, Coleophoma cylindrospora, Fusarium fracticaudum, Phialophora cf. hyalina, and Morchella septimelata.</title>
        <authorList>
            <person name="Wingfield B.D."/>
            <person name="Bills G.F."/>
            <person name="Dong Y."/>
            <person name="Huang W."/>
            <person name="Nel W.J."/>
            <person name="Swalarsk-Parry B.S."/>
            <person name="Vaghefi N."/>
            <person name="Wilken P.M."/>
            <person name="An Z."/>
            <person name="de Beer Z.W."/>
            <person name="De Vos L."/>
            <person name="Chen L."/>
            <person name="Duong T.A."/>
            <person name="Gao Y."/>
            <person name="Hammerbacher A."/>
            <person name="Kikkert J.R."/>
            <person name="Li Y."/>
            <person name="Li H."/>
            <person name="Li K."/>
            <person name="Li Q."/>
            <person name="Liu X."/>
            <person name="Ma X."/>
            <person name="Naidoo K."/>
            <person name="Pethybridge S.J."/>
            <person name="Sun J."/>
            <person name="Steenkamp E.T."/>
            <person name="van der Nest M.A."/>
            <person name="van Wyk S."/>
            <person name="Wingfield M.J."/>
            <person name="Xiong C."/>
            <person name="Yue Q."/>
            <person name="Zhang X."/>
        </authorList>
    </citation>
    <scope>NUCLEOTIDE SEQUENCE [LARGE SCALE GENOMIC DNA]</scope>
    <source>
        <strain evidence="4 5">BP5796</strain>
    </source>
</reference>
<feature type="region of interest" description="Disordered" evidence="3">
    <location>
        <begin position="242"/>
        <end position="263"/>
    </location>
</feature>
<dbReference type="GO" id="GO:0006334">
    <property type="term" value="P:nucleosome assembly"/>
    <property type="evidence" value="ECO:0007669"/>
    <property type="project" value="InterPro"/>
</dbReference>
<dbReference type="Proteomes" id="UP000256328">
    <property type="component" value="Unassembled WGS sequence"/>
</dbReference>
<gene>
    <name evidence="4" type="ORF">BP5796_10845</name>
</gene>
<evidence type="ECO:0000256" key="2">
    <source>
        <dbReference type="RuleBase" id="RU003876"/>
    </source>
</evidence>
<comment type="similarity">
    <text evidence="1 2">Belongs to the nucleosome assembly protein (NAP) family.</text>
</comment>
<dbReference type="OrthoDB" id="19419at2759"/>
<dbReference type="Gene3D" id="3.30.1120.90">
    <property type="entry name" value="Nucleosome assembly protein"/>
    <property type="match status" value="1"/>
</dbReference>
<feature type="region of interest" description="Disordered" evidence="3">
    <location>
        <begin position="296"/>
        <end position="333"/>
    </location>
</feature>
<accession>A0A3D8QL48</accession>
<dbReference type="EMBL" id="PDLN01000017">
    <property type="protein sequence ID" value="RDW62543.1"/>
    <property type="molecule type" value="Genomic_DNA"/>
</dbReference>
<comment type="caution">
    <text evidence="4">The sequence shown here is derived from an EMBL/GenBank/DDBJ whole genome shotgun (WGS) entry which is preliminary data.</text>
</comment>
<dbReference type="AlphaFoldDB" id="A0A3D8QL48"/>
<dbReference type="SUPFAM" id="SSF143113">
    <property type="entry name" value="NAP-like"/>
    <property type="match status" value="1"/>
</dbReference>
<name>A0A3D8QL48_9HELO</name>
<evidence type="ECO:0008006" key="6">
    <source>
        <dbReference type="Google" id="ProtNLM"/>
    </source>
</evidence>
<keyword evidence="5" id="KW-1185">Reference proteome</keyword>
<evidence type="ECO:0000256" key="1">
    <source>
        <dbReference type="ARBA" id="ARBA00009947"/>
    </source>
</evidence>
<sequence length="333" mass="37174">MPQKFAFTTAAMAAALEDTPITYEDLAEIEKDFDDADTEIIKQQVALTAPLYARRAKTVSQIPNFWPLVLEQAPPDIDQFIQPSDSALLLSSLTALNVTHFELAQEPQGDPRSISIQWTFAENEYFEDTRLEKRFWHRRGKDGWSGLVSEPVQIKWKKGKDLTGGLLDLVCQAWEAETRAETSTSMSPEQRALRKKIENTGMGGLSFFAWFGYIGRKISKAESDLAKSREAERRTLMKSGLEVQESIVEEEDAGDDDEDVGMSLEIFPDGDDLAVAITEDLWPGAIRYFTQAQEQDALSDADFESDDEGMDDGSEPGDSADEAERPAKKPKTS</sequence>
<feature type="compositionally biased region" description="Acidic residues" evidence="3">
    <location>
        <begin position="297"/>
        <end position="321"/>
    </location>
</feature>
<organism evidence="4 5">
    <name type="scientific">Coleophoma crateriformis</name>
    <dbReference type="NCBI Taxonomy" id="565419"/>
    <lineage>
        <taxon>Eukaryota</taxon>
        <taxon>Fungi</taxon>
        <taxon>Dikarya</taxon>
        <taxon>Ascomycota</taxon>
        <taxon>Pezizomycotina</taxon>
        <taxon>Leotiomycetes</taxon>
        <taxon>Helotiales</taxon>
        <taxon>Dermateaceae</taxon>
        <taxon>Coleophoma</taxon>
    </lineage>
</organism>
<proteinExistence type="inferred from homology"/>
<dbReference type="PANTHER" id="PTHR11875">
    <property type="entry name" value="TESTIS-SPECIFIC Y-ENCODED PROTEIN"/>
    <property type="match status" value="1"/>
</dbReference>
<evidence type="ECO:0000313" key="5">
    <source>
        <dbReference type="Proteomes" id="UP000256328"/>
    </source>
</evidence>
<evidence type="ECO:0000256" key="3">
    <source>
        <dbReference type="SAM" id="MobiDB-lite"/>
    </source>
</evidence>
<dbReference type="GO" id="GO:0005634">
    <property type="term" value="C:nucleus"/>
    <property type="evidence" value="ECO:0007669"/>
    <property type="project" value="InterPro"/>
</dbReference>
<dbReference type="Pfam" id="PF00956">
    <property type="entry name" value="NAP"/>
    <property type="match status" value="1"/>
</dbReference>
<feature type="compositionally biased region" description="Acidic residues" evidence="3">
    <location>
        <begin position="247"/>
        <end position="260"/>
    </location>
</feature>
<protein>
    <recommendedName>
        <fullName evidence="6">Nap family protein</fullName>
    </recommendedName>
</protein>
<evidence type="ECO:0000313" key="4">
    <source>
        <dbReference type="EMBL" id="RDW62543.1"/>
    </source>
</evidence>
<dbReference type="InterPro" id="IPR037231">
    <property type="entry name" value="NAP-like_sf"/>
</dbReference>
<dbReference type="InterPro" id="IPR002164">
    <property type="entry name" value="NAP_family"/>
</dbReference>